<evidence type="ECO:0000256" key="1">
    <source>
        <dbReference type="SAM" id="MobiDB-lite"/>
    </source>
</evidence>
<feature type="region of interest" description="Disordered" evidence="1">
    <location>
        <begin position="104"/>
        <end position="147"/>
    </location>
</feature>
<proteinExistence type="predicted"/>
<reference evidence="2" key="1">
    <citation type="journal article" date="2022" name="Int. J. Mol. Sci.">
        <title>Draft Genome of Tanacetum Coccineum: Genomic Comparison of Closely Related Tanacetum-Family Plants.</title>
        <authorList>
            <person name="Yamashiro T."/>
            <person name="Shiraishi A."/>
            <person name="Nakayama K."/>
            <person name="Satake H."/>
        </authorList>
    </citation>
    <scope>NUCLEOTIDE SEQUENCE</scope>
</reference>
<feature type="compositionally biased region" description="Basic and acidic residues" evidence="1">
    <location>
        <begin position="126"/>
        <end position="147"/>
    </location>
</feature>
<name>A0ABQ4YBL5_9ASTR</name>
<dbReference type="Proteomes" id="UP001151760">
    <property type="component" value="Unassembled WGS sequence"/>
</dbReference>
<feature type="region of interest" description="Disordered" evidence="1">
    <location>
        <begin position="280"/>
        <end position="309"/>
    </location>
</feature>
<gene>
    <name evidence="2" type="ORF">Tco_0707562</name>
</gene>
<accession>A0ABQ4YBL5</accession>
<feature type="region of interest" description="Disordered" evidence="1">
    <location>
        <begin position="1"/>
        <end position="22"/>
    </location>
</feature>
<keyword evidence="3" id="KW-1185">Reference proteome</keyword>
<feature type="compositionally biased region" description="Polar residues" evidence="1">
    <location>
        <begin position="112"/>
        <end position="124"/>
    </location>
</feature>
<feature type="non-terminal residue" evidence="2">
    <location>
        <position position="349"/>
    </location>
</feature>
<reference evidence="2" key="2">
    <citation type="submission" date="2022-01" db="EMBL/GenBank/DDBJ databases">
        <authorList>
            <person name="Yamashiro T."/>
            <person name="Shiraishi A."/>
            <person name="Satake H."/>
            <person name="Nakayama K."/>
        </authorList>
    </citation>
    <scope>NUCLEOTIDE SEQUENCE</scope>
</reference>
<evidence type="ECO:0000313" key="3">
    <source>
        <dbReference type="Proteomes" id="UP001151760"/>
    </source>
</evidence>
<dbReference type="EMBL" id="BQNB010010251">
    <property type="protein sequence ID" value="GJS74721.1"/>
    <property type="molecule type" value="Genomic_DNA"/>
</dbReference>
<protein>
    <submittedName>
        <fullName evidence="2">Uncharacterized protein</fullName>
    </submittedName>
</protein>
<evidence type="ECO:0000313" key="2">
    <source>
        <dbReference type="EMBL" id="GJS74721.1"/>
    </source>
</evidence>
<comment type="caution">
    <text evidence="2">The sequence shown here is derived from an EMBL/GenBank/DDBJ whole genome shotgun (WGS) entry which is preliminary data.</text>
</comment>
<sequence>MVSSNEASLGDQEDASKQGRKIDDINKNAEITLVDETRGRYGDDLIFDTCVLDDKEVFARQDMAKKEINVVEKEVSTADPVTTAGEVVTTASIEIRSAKPKVKGVMIREQSESITRTRPQQLPSKDNGKGIMEEPKKPTKRKDQIRHDEEVAQRLRAQMQTELEEEDRLVIQREEEVNIVSWDNVQAMINVDYQMSQQIQAEEQKKLSIEEKSKLFVQLLEARKKHFATMRAKEKRNKPPTKAQKRNTMSTYLKNMAGYKHNQLKNKSFDDIQNETKAEIVHESSSKRAGEALEQERFKNQKLEEDKESKELKQCLEIIPYDGDDVTNNATPLSTKSPTIVDYKIYKEG</sequence>
<organism evidence="2 3">
    <name type="scientific">Tanacetum coccineum</name>
    <dbReference type="NCBI Taxonomy" id="301880"/>
    <lineage>
        <taxon>Eukaryota</taxon>
        <taxon>Viridiplantae</taxon>
        <taxon>Streptophyta</taxon>
        <taxon>Embryophyta</taxon>
        <taxon>Tracheophyta</taxon>
        <taxon>Spermatophyta</taxon>
        <taxon>Magnoliopsida</taxon>
        <taxon>eudicotyledons</taxon>
        <taxon>Gunneridae</taxon>
        <taxon>Pentapetalae</taxon>
        <taxon>asterids</taxon>
        <taxon>campanulids</taxon>
        <taxon>Asterales</taxon>
        <taxon>Asteraceae</taxon>
        <taxon>Asteroideae</taxon>
        <taxon>Anthemideae</taxon>
        <taxon>Anthemidinae</taxon>
        <taxon>Tanacetum</taxon>
    </lineage>
</organism>